<dbReference type="Proteomes" id="UP000059188">
    <property type="component" value="Unassembled WGS sequence"/>
</dbReference>
<dbReference type="AlphaFoldDB" id="A0A0B7FBW6"/>
<gene>
    <name evidence="1" type="ORF">RSOLAG1IB_06543</name>
</gene>
<name>A0A0B7FBW6_THACB</name>
<accession>A0A0B7FBW6</accession>
<organism evidence="1 2">
    <name type="scientific">Thanatephorus cucumeris (strain AG1-IB / isolate 7/3/14)</name>
    <name type="common">Lettuce bottom rot fungus</name>
    <name type="synonym">Rhizoctonia solani</name>
    <dbReference type="NCBI Taxonomy" id="1108050"/>
    <lineage>
        <taxon>Eukaryota</taxon>
        <taxon>Fungi</taxon>
        <taxon>Dikarya</taxon>
        <taxon>Basidiomycota</taxon>
        <taxon>Agaricomycotina</taxon>
        <taxon>Agaricomycetes</taxon>
        <taxon>Cantharellales</taxon>
        <taxon>Ceratobasidiaceae</taxon>
        <taxon>Rhizoctonia</taxon>
        <taxon>Rhizoctonia solani AG-1</taxon>
    </lineage>
</organism>
<sequence>MRMTLPLMSVDRPKEVLSLRILGTVSCRDHTVRALSVCFSLHYLVTSRTVQYKSISTPPPERLVDRTYRVSPRRAPNLVAHHSLPRRVVTTRPH</sequence>
<dbReference type="EMBL" id="LN679112">
    <property type="protein sequence ID" value="CEL53688.1"/>
    <property type="molecule type" value="Genomic_DNA"/>
</dbReference>
<evidence type="ECO:0000313" key="2">
    <source>
        <dbReference type="Proteomes" id="UP000059188"/>
    </source>
</evidence>
<keyword evidence="2" id="KW-1185">Reference proteome</keyword>
<evidence type="ECO:0000313" key="1">
    <source>
        <dbReference type="EMBL" id="CEL53688.1"/>
    </source>
</evidence>
<reference evidence="1 2" key="1">
    <citation type="submission" date="2014-11" db="EMBL/GenBank/DDBJ databases">
        <authorList>
            <person name="Wibberg Daniel"/>
        </authorList>
    </citation>
    <scope>NUCLEOTIDE SEQUENCE [LARGE SCALE GENOMIC DNA]</scope>
    <source>
        <strain evidence="1">Rhizoctonia solani AG1-IB 7/3/14</strain>
    </source>
</reference>
<protein>
    <submittedName>
        <fullName evidence="1">Uncharacterized protein</fullName>
    </submittedName>
</protein>
<proteinExistence type="predicted"/>